<evidence type="ECO:0000313" key="9">
    <source>
        <dbReference type="EMBL" id="PJJ29407.1"/>
    </source>
</evidence>
<dbReference type="GO" id="GO:0055085">
    <property type="term" value="P:transmembrane transport"/>
    <property type="evidence" value="ECO:0007669"/>
    <property type="project" value="InterPro"/>
</dbReference>
<keyword evidence="3" id="KW-1003">Cell membrane</keyword>
<dbReference type="PANTHER" id="PTHR43163">
    <property type="entry name" value="DIPEPTIDE TRANSPORT SYSTEM PERMEASE PROTEIN DPPB-RELATED"/>
    <property type="match status" value="1"/>
</dbReference>
<dbReference type="Pfam" id="PF00528">
    <property type="entry name" value="BPD_transp_1"/>
    <property type="match status" value="1"/>
</dbReference>
<comment type="similarity">
    <text evidence="7">Belongs to the binding-protein-dependent transport system permease family.</text>
</comment>
<keyword evidence="4 7" id="KW-0812">Transmembrane</keyword>
<keyword evidence="2 7" id="KW-0813">Transport</keyword>
<evidence type="ECO:0000256" key="2">
    <source>
        <dbReference type="ARBA" id="ARBA00022448"/>
    </source>
</evidence>
<reference evidence="9 10" key="1">
    <citation type="submission" date="2017-11" db="EMBL/GenBank/DDBJ databases">
        <title>Understudied soil microbes with underappreciated capabilities: Untangling the Clostridium saccharolyticum group.</title>
        <authorList>
            <person name="Leschine S."/>
        </authorList>
    </citation>
    <scope>NUCLEOTIDE SEQUENCE [LARGE SCALE GENOMIC DNA]</scope>
    <source>
        <strain evidence="9 10">18A</strain>
    </source>
</reference>
<dbReference type="AlphaFoldDB" id="A0A2M8Z7J2"/>
<dbReference type="CDD" id="cd06261">
    <property type="entry name" value="TM_PBP2"/>
    <property type="match status" value="1"/>
</dbReference>
<feature type="domain" description="ABC transmembrane type-1" evidence="8">
    <location>
        <begin position="101"/>
        <end position="302"/>
    </location>
</feature>
<dbReference type="InterPro" id="IPR035906">
    <property type="entry name" value="MetI-like_sf"/>
</dbReference>
<feature type="transmembrane region" description="Helical" evidence="7">
    <location>
        <begin position="15"/>
        <end position="35"/>
    </location>
</feature>
<feature type="transmembrane region" description="Helical" evidence="7">
    <location>
        <begin position="103"/>
        <end position="124"/>
    </location>
</feature>
<comment type="subcellular location">
    <subcellularLocation>
        <location evidence="1 7">Cell membrane</location>
        <topology evidence="1 7">Multi-pass membrane protein</topology>
    </subcellularLocation>
</comment>
<evidence type="ECO:0000256" key="3">
    <source>
        <dbReference type="ARBA" id="ARBA00022475"/>
    </source>
</evidence>
<organism evidence="9 10">
    <name type="scientific">[Clostridium] celerecrescens 18A</name>
    <dbReference type="NCBI Taxonomy" id="1286362"/>
    <lineage>
        <taxon>Bacteria</taxon>
        <taxon>Bacillati</taxon>
        <taxon>Bacillota</taxon>
        <taxon>Clostridia</taxon>
        <taxon>Lachnospirales</taxon>
        <taxon>Lachnospiraceae</taxon>
        <taxon>Lacrimispora</taxon>
    </lineage>
</organism>
<dbReference type="Proteomes" id="UP000231092">
    <property type="component" value="Unassembled WGS sequence"/>
</dbReference>
<dbReference type="Gene3D" id="1.10.3720.10">
    <property type="entry name" value="MetI-like"/>
    <property type="match status" value="1"/>
</dbReference>
<dbReference type="InterPro" id="IPR045621">
    <property type="entry name" value="BPD_transp_1_N"/>
</dbReference>
<evidence type="ECO:0000313" key="10">
    <source>
        <dbReference type="Proteomes" id="UP000231092"/>
    </source>
</evidence>
<protein>
    <submittedName>
        <fullName evidence="9">Peptide/nickel transport system permease protein</fullName>
    </submittedName>
</protein>
<keyword evidence="6 7" id="KW-0472">Membrane</keyword>
<keyword evidence="5 7" id="KW-1133">Transmembrane helix</keyword>
<gene>
    <name evidence="9" type="ORF">H171_2948</name>
</gene>
<feature type="transmembrane region" description="Helical" evidence="7">
    <location>
        <begin position="173"/>
        <end position="194"/>
    </location>
</feature>
<sequence length="312" mass="33958">MKGDTVLLKFIMKRLGYTVFVLFGVSILTFGLLKLTPGSPARLMLSDDATEEQIREKEIEMGLDKPLTVQYFSYITGVVRGDLGNSLFYKMPNSTLIFQRLPATAYLTLVAMGIALLISIPMGIIAGVKRGSVIDLFAMIFALLGQSISGVVLGLIFILFFAVKLGWLPAMGYGGFAFVIMPATSLAMQMAALITRMLRSGMVDVLQEDYITATFAKGISNREITMKYALRNAILPVITVVGLQVGTFLGGAVVTEQIFGWPGIGTLTVQAIGLRDFPLVQSVLLVISACFVLVNLLVDIIYTIVDPRMDFN</sequence>
<dbReference type="PROSITE" id="PS50928">
    <property type="entry name" value="ABC_TM1"/>
    <property type="match status" value="1"/>
</dbReference>
<dbReference type="Pfam" id="PF19300">
    <property type="entry name" value="BPD_transp_1_N"/>
    <property type="match status" value="1"/>
</dbReference>
<proteinExistence type="inferred from homology"/>
<evidence type="ECO:0000259" key="8">
    <source>
        <dbReference type="PROSITE" id="PS50928"/>
    </source>
</evidence>
<comment type="caution">
    <text evidence="9">The sequence shown here is derived from an EMBL/GenBank/DDBJ whole genome shotgun (WGS) entry which is preliminary data.</text>
</comment>
<accession>A0A2M8Z7J2</accession>
<feature type="transmembrane region" description="Helical" evidence="7">
    <location>
        <begin position="136"/>
        <end position="161"/>
    </location>
</feature>
<name>A0A2M8Z7J2_9FIRM</name>
<evidence type="ECO:0000256" key="5">
    <source>
        <dbReference type="ARBA" id="ARBA00022989"/>
    </source>
</evidence>
<dbReference type="EMBL" id="PGET01000001">
    <property type="protein sequence ID" value="PJJ29407.1"/>
    <property type="molecule type" value="Genomic_DNA"/>
</dbReference>
<evidence type="ECO:0000256" key="7">
    <source>
        <dbReference type="RuleBase" id="RU363032"/>
    </source>
</evidence>
<evidence type="ECO:0000256" key="6">
    <source>
        <dbReference type="ARBA" id="ARBA00023136"/>
    </source>
</evidence>
<dbReference type="InterPro" id="IPR000515">
    <property type="entry name" value="MetI-like"/>
</dbReference>
<evidence type="ECO:0000256" key="4">
    <source>
        <dbReference type="ARBA" id="ARBA00022692"/>
    </source>
</evidence>
<feature type="transmembrane region" description="Helical" evidence="7">
    <location>
        <begin position="233"/>
        <end position="254"/>
    </location>
</feature>
<dbReference type="GO" id="GO:0005886">
    <property type="term" value="C:plasma membrane"/>
    <property type="evidence" value="ECO:0007669"/>
    <property type="project" value="UniProtKB-SubCell"/>
</dbReference>
<dbReference type="SUPFAM" id="SSF161098">
    <property type="entry name" value="MetI-like"/>
    <property type="match status" value="1"/>
</dbReference>
<dbReference type="PANTHER" id="PTHR43163:SF6">
    <property type="entry name" value="DIPEPTIDE TRANSPORT SYSTEM PERMEASE PROTEIN DPPB-RELATED"/>
    <property type="match status" value="1"/>
</dbReference>
<evidence type="ECO:0000256" key="1">
    <source>
        <dbReference type="ARBA" id="ARBA00004651"/>
    </source>
</evidence>
<feature type="transmembrane region" description="Helical" evidence="7">
    <location>
        <begin position="283"/>
        <end position="305"/>
    </location>
</feature>